<dbReference type="InterPro" id="IPR045886">
    <property type="entry name" value="ThiF/MoeB/HesA"/>
</dbReference>
<organism evidence="2 3">
    <name type="scientific">Daphnia magna</name>
    <dbReference type="NCBI Taxonomy" id="35525"/>
    <lineage>
        <taxon>Eukaryota</taxon>
        <taxon>Metazoa</taxon>
        <taxon>Ecdysozoa</taxon>
        <taxon>Arthropoda</taxon>
        <taxon>Crustacea</taxon>
        <taxon>Branchiopoda</taxon>
        <taxon>Diplostraca</taxon>
        <taxon>Cladocera</taxon>
        <taxon>Anomopoda</taxon>
        <taxon>Daphniidae</taxon>
        <taxon>Daphnia</taxon>
    </lineage>
</organism>
<dbReference type="EMBL" id="LRGB01001927">
    <property type="protein sequence ID" value="KZS09981.1"/>
    <property type="molecule type" value="Genomic_DNA"/>
</dbReference>
<dbReference type="InterPro" id="IPR000594">
    <property type="entry name" value="ThiF_NAD_FAD-bd"/>
</dbReference>
<name>A0A164SVD1_9CRUS</name>
<dbReference type="Pfam" id="PF00899">
    <property type="entry name" value="ThiF"/>
    <property type="match status" value="1"/>
</dbReference>
<dbReference type="GO" id="GO:0019948">
    <property type="term" value="F:SUMO activating enzyme activity"/>
    <property type="evidence" value="ECO:0007669"/>
    <property type="project" value="TreeGrafter"/>
</dbReference>
<dbReference type="STRING" id="35525.A0A164SVD1"/>
<dbReference type="FunFam" id="3.40.50.720:FF:000744">
    <property type="entry name" value="Smt3 activating enzyme 1"/>
    <property type="match status" value="1"/>
</dbReference>
<dbReference type="GO" id="GO:0016925">
    <property type="term" value="P:protein sumoylation"/>
    <property type="evidence" value="ECO:0007669"/>
    <property type="project" value="TreeGrafter"/>
</dbReference>
<keyword evidence="3" id="KW-1185">Reference proteome</keyword>
<proteinExistence type="inferred from homology"/>
<dbReference type="Gene3D" id="3.40.50.720">
    <property type="entry name" value="NAD(P)-binding Rossmann-like Domain"/>
    <property type="match status" value="1"/>
</dbReference>
<dbReference type="AlphaFoldDB" id="A0A164SVD1"/>
<dbReference type="PANTHER" id="PTHR10953:SF162">
    <property type="entry name" value="SUMO-ACTIVATING ENZYME SUBUNIT 1"/>
    <property type="match status" value="1"/>
</dbReference>
<dbReference type="GO" id="GO:0031510">
    <property type="term" value="C:SUMO activating enzyme complex"/>
    <property type="evidence" value="ECO:0007669"/>
    <property type="project" value="TreeGrafter"/>
</dbReference>
<gene>
    <name evidence="2" type="ORF">APZ42_025663</name>
</gene>
<sequence length="337" mass="37242">MVAKEEVTISEAEAALYDRQIRLWGLEAQKRLRAARVLLIGLGGLGAEIAKNLTLSGIKSLTLLDHSVAVANSANFLIPLENVGKNVVEASLERVQRLNPMVDILTDTENVTAKNEDFFSGFDVVCATRLPVEESIRINAICRKHSIPFYSGDVFGFGGFFFVDLLEHEYSEEVTVPAATLKDGCTAKKSDPSETKTVKHTLNYIPLQAAFEADPSSQLNKRSWQRIKSHFITMKSLLMFRSQMKRDPEAANRQSDIAKLCEIRDHILHEMKLDNQMVDSGIFETVFGELSPAAAVVGGVLAQEIIKAVSHKDAPIRNHFFFNGATDFSGVVEAIGF</sequence>
<evidence type="ECO:0000313" key="3">
    <source>
        <dbReference type="Proteomes" id="UP000076858"/>
    </source>
</evidence>
<dbReference type="SUPFAM" id="SSF69572">
    <property type="entry name" value="Activating enzymes of the ubiquitin-like proteins"/>
    <property type="match status" value="1"/>
</dbReference>
<accession>A0A164SVD1</accession>
<dbReference type="InterPro" id="IPR035985">
    <property type="entry name" value="Ubiquitin-activating_enz"/>
</dbReference>
<reference evidence="2 3" key="1">
    <citation type="submission" date="2016-03" db="EMBL/GenBank/DDBJ databases">
        <title>EvidentialGene: Evidence-directed Construction of Genes on Genomes.</title>
        <authorList>
            <person name="Gilbert D.G."/>
            <person name="Choi J.-H."/>
            <person name="Mockaitis K."/>
            <person name="Colbourne J."/>
            <person name="Pfrender M."/>
        </authorList>
    </citation>
    <scope>NUCLEOTIDE SEQUENCE [LARGE SCALE GENOMIC DNA]</scope>
    <source>
        <strain evidence="2 3">Xinb3</strain>
        <tissue evidence="2">Complete organism</tissue>
    </source>
</reference>
<dbReference type="OrthoDB" id="412647at2759"/>
<dbReference type="PANTHER" id="PTHR10953">
    <property type="entry name" value="UBIQUITIN-ACTIVATING ENZYME E1"/>
    <property type="match status" value="1"/>
</dbReference>
<dbReference type="Proteomes" id="UP000076858">
    <property type="component" value="Unassembled WGS sequence"/>
</dbReference>
<comment type="similarity">
    <text evidence="1">Belongs to the ubiquitin-activating E1 family.</text>
</comment>
<dbReference type="GO" id="GO:0005737">
    <property type="term" value="C:cytoplasm"/>
    <property type="evidence" value="ECO:0007669"/>
    <property type="project" value="TreeGrafter"/>
</dbReference>
<evidence type="ECO:0000256" key="1">
    <source>
        <dbReference type="ARBA" id="ARBA00005673"/>
    </source>
</evidence>
<protein>
    <submittedName>
        <fullName evidence="2">SUMO-activating enzyme subunit 1</fullName>
    </submittedName>
</protein>
<evidence type="ECO:0000313" key="2">
    <source>
        <dbReference type="EMBL" id="KZS09981.1"/>
    </source>
</evidence>
<comment type="caution">
    <text evidence="2">The sequence shown here is derived from an EMBL/GenBank/DDBJ whole genome shotgun (WGS) entry which is preliminary data.</text>
</comment>